<organism evidence="1 2">
    <name type="scientific">Entomophthora muscae</name>
    <dbReference type="NCBI Taxonomy" id="34485"/>
    <lineage>
        <taxon>Eukaryota</taxon>
        <taxon>Fungi</taxon>
        <taxon>Fungi incertae sedis</taxon>
        <taxon>Zoopagomycota</taxon>
        <taxon>Entomophthoromycotina</taxon>
        <taxon>Entomophthoromycetes</taxon>
        <taxon>Entomophthorales</taxon>
        <taxon>Entomophthoraceae</taxon>
        <taxon>Entomophthora</taxon>
    </lineage>
</organism>
<comment type="caution">
    <text evidence="1">The sequence shown here is derived from an EMBL/GenBank/DDBJ whole genome shotgun (WGS) entry which is preliminary data.</text>
</comment>
<dbReference type="Proteomes" id="UP001165960">
    <property type="component" value="Unassembled WGS sequence"/>
</dbReference>
<evidence type="ECO:0000313" key="2">
    <source>
        <dbReference type="Proteomes" id="UP001165960"/>
    </source>
</evidence>
<evidence type="ECO:0000313" key="1">
    <source>
        <dbReference type="EMBL" id="KAJ9083833.1"/>
    </source>
</evidence>
<keyword evidence="2" id="KW-1185">Reference proteome</keyword>
<sequence>MTYNVGKRKQEEKRTNIINLVKGSGVDLIVMQELFHQSHPTEDIARNWGEEIGFDSRFTDKAAIIINNELLSFKYEPTLHLGNRVMVAHMVYNQSFEFYCVCVYAPVGPTENAKFWLDFQELKFHTFVVVLGDCNNLINPLVDIIGLSKKNRSGPRNFCRALLNMNLQDSFVSKSNKFKYMTRVSKTKTSTGNYGSYIDYIIVRNMLFENIKGLRVIISALSDHRPLAAYLEIPIGQQYEAPLMTFPKPV</sequence>
<proteinExistence type="predicted"/>
<accession>A0ACC2UAI6</accession>
<protein>
    <submittedName>
        <fullName evidence="1">Uncharacterized protein</fullName>
    </submittedName>
</protein>
<reference evidence="1" key="1">
    <citation type="submission" date="2022-04" db="EMBL/GenBank/DDBJ databases">
        <title>Genome of the entomopathogenic fungus Entomophthora muscae.</title>
        <authorList>
            <person name="Elya C."/>
            <person name="Lovett B.R."/>
            <person name="Lee E."/>
            <person name="Macias A.M."/>
            <person name="Hajek A.E."/>
            <person name="De Bivort B.L."/>
            <person name="Kasson M.T."/>
            <person name="De Fine Licht H.H."/>
            <person name="Stajich J.E."/>
        </authorList>
    </citation>
    <scope>NUCLEOTIDE SEQUENCE</scope>
    <source>
        <strain evidence="1">Berkeley</strain>
    </source>
</reference>
<gene>
    <name evidence="1" type="ORF">DSO57_1030718</name>
</gene>
<dbReference type="EMBL" id="QTSX02000924">
    <property type="protein sequence ID" value="KAJ9083833.1"/>
    <property type="molecule type" value="Genomic_DNA"/>
</dbReference>
<name>A0ACC2UAI6_9FUNG</name>